<dbReference type="InterPro" id="IPR051402">
    <property type="entry name" value="KPR-Related"/>
</dbReference>
<dbReference type="InterPro" id="IPR008927">
    <property type="entry name" value="6-PGluconate_DH-like_C_sf"/>
</dbReference>
<dbReference type="Gene3D" id="3.40.50.720">
    <property type="entry name" value="NAD(P)-binding Rossmann-like Domain"/>
    <property type="match status" value="1"/>
</dbReference>
<dbReference type="InterPro" id="IPR013752">
    <property type="entry name" value="KPA_reductase"/>
</dbReference>
<dbReference type="STRING" id="457427.SSOG_08311"/>
<gene>
    <name evidence="3" type="ORF">SSOG_08311</name>
</gene>
<sequence length="343" mass="35713">MVRYIIIGAGAVGGTVGARLHLAGHDVVLVARGAHYEALRDSGLRFTEPESVHEVPVSVVTGPEDVELGPDDVLVLAVKTQDGAAALDAWAPRPVTGGGTAGERLPLLCAQNGVENERLALRRFRRVYGVCVWLPSTYLEPGAVAAPCAPYTGILSLGRYPSGADDTIRRVGGRGPEGVRVSSRPVVPDLVTLEKYAKLINTLVNAVEAICGPLNGDEAQALAARAKAEGIAVLDAAGIAHADADEQTALRSGKVEIRPPDGVERGGGSSWQSLTRGTGTIETDYLNGEIVLLGREHGIPTPVNETLGRIAGDCARERRAPGSMTPGRLTALIDAAGSPSTPR</sequence>
<dbReference type="Proteomes" id="UP000003963">
    <property type="component" value="Unassembled WGS sequence"/>
</dbReference>
<organism evidence="3 4">
    <name type="scientific">Streptomyces himastatinicus ATCC 53653</name>
    <dbReference type="NCBI Taxonomy" id="457427"/>
    <lineage>
        <taxon>Bacteria</taxon>
        <taxon>Bacillati</taxon>
        <taxon>Actinomycetota</taxon>
        <taxon>Actinomycetes</taxon>
        <taxon>Kitasatosporales</taxon>
        <taxon>Streptomycetaceae</taxon>
        <taxon>Streptomyces</taxon>
        <taxon>Streptomyces violaceusniger group</taxon>
    </lineage>
</organism>
<evidence type="ECO:0000313" key="3">
    <source>
        <dbReference type="EMBL" id="EFL28597.1"/>
    </source>
</evidence>
<evidence type="ECO:0000259" key="1">
    <source>
        <dbReference type="Pfam" id="PF02558"/>
    </source>
</evidence>
<dbReference type="AlphaFoldDB" id="D9WWH1"/>
<dbReference type="GO" id="GO:0016740">
    <property type="term" value="F:transferase activity"/>
    <property type="evidence" value="ECO:0007669"/>
    <property type="project" value="UniProtKB-KW"/>
</dbReference>
<keyword evidence="4" id="KW-1185">Reference proteome</keyword>
<dbReference type="SUPFAM" id="SSF51735">
    <property type="entry name" value="NAD(P)-binding Rossmann-fold domains"/>
    <property type="match status" value="1"/>
</dbReference>
<dbReference type="InterPro" id="IPR013332">
    <property type="entry name" value="KPR_N"/>
</dbReference>
<dbReference type="Gene3D" id="1.10.1040.10">
    <property type="entry name" value="N-(1-d-carboxylethyl)-l-norvaline Dehydrogenase, domain 2"/>
    <property type="match status" value="1"/>
</dbReference>
<dbReference type="SUPFAM" id="SSF48179">
    <property type="entry name" value="6-phosphogluconate dehydrogenase C-terminal domain-like"/>
    <property type="match status" value="1"/>
</dbReference>
<dbReference type="Pfam" id="PF02558">
    <property type="entry name" value="ApbA"/>
    <property type="match status" value="1"/>
</dbReference>
<reference evidence="3 4" key="1">
    <citation type="submission" date="2009-02" db="EMBL/GenBank/DDBJ databases">
        <title>Annotation of Streptomyces hygroscopicus strain ATCC 53653.</title>
        <authorList>
            <consortium name="The Broad Institute Genome Sequencing Platform"/>
            <consortium name="Broad Institute Microbial Sequencing Center"/>
            <person name="Fischbach M."/>
            <person name="Godfrey P."/>
            <person name="Ward D."/>
            <person name="Young S."/>
            <person name="Zeng Q."/>
            <person name="Koehrsen M."/>
            <person name="Alvarado L."/>
            <person name="Berlin A.M."/>
            <person name="Bochicchio J."/>
            <person name="Borenstein D."/>
            <person name="Chapman S.B."/>
            <person name="Chen Z."/>
            <person name="Engels R."/>
            <person name="Freedman E."/>
            <person name="Gellesch M."/>
            <person name="Goldberg J."/>
            <person name="Griggs A."/>
            <person name="Gujja S."/>
            <person name="Heilman E.R."/>
            <person name="Heiman D.I."/>
            <person name="Hepburn T.A."/>
            <person name="Howarth C."/>
            <person name="Jen D."/>
            <person name="Larson L."/>
            <person name="Lewis B."/>
            <person name="Mehta T."/>
            <person name="Park D."/>
            <person name="Pearson M."/>
            <person name="Richards J."/>
            <person name="Roberts A."/>
            <person name="Saif S."/>
            <person name="Shea T.D."/>
            <person name="Shenoy N."/>
            <person name="Sisk P."/>
            <person name="Stolte C."/>
            <person name="Sykes S.N."/>
            <person name="Thomson T."/>
            <person name="Walk T."/>
            <person name="White J."/>
            <person name="Yandava C."/>
            <person name="Straight P."/>
            <person name="Clardy J."/>
            <person name="Hung D."/>
            <person name="Kolter R."/>
            <person name="Mekalanos J."/>
            <person name="Walker S."/>
            <person name="Walsh C.T."/>
            <person name="Wieland-Brown L.C."/>
            <person name="Haas B."/>
            <person name="Nusbaum C."/>
            <person name="Birren B."/>
        </authorList>
    </citation>
    <scope>NUCLEOTIDE SEQUENCE [LARGE SCALE GENOMIC DNA]</scope>
    <source>
        <strain evidence="3 4">ATCC 53653</strain>
    </source>
</reference>
<dbReference type="InterPro" id="IPR013328">
    <property type="entry name" value="6PGD_dom2"/>
</dbReference>
<accession>D9WWH1</accession>
<proteinExistence type="predicted"/>
<feature type="domain" description="Ketopantoate reductase C-terminal" evidence="2">
    <location>
        <begin position="199"/>
        <end position="309"/>
    </location>
</feature>
<keyword evidence="3" id="KW-0808">Transferase</keyword>
<dbReference type="HOGENOM" id="CLU_031468_1_0_11"/>
<dbReference type="PANTHER" id="PTHR21708">
    <property type="entry name" value="PROBABLE 2-DEHYDROPANTOATE 2-REDUCTASE"/>
    <property type="match status" value="1"/>
</dbReference>
<dbReference type="InterPro" id="IPR036291">
    <property type="entry name" value="NAD(P)-bd_dom_sf"/>
</dbReference>
<dbReference type="EMBL" id="GG657754">
    <property type="protein sequence ID" value="EFL28597.1"/>
    <property type="molecule type" value="Genomic_DNA"/>
</dbReference>
<protein>
    <submittedName>
        <fullName evidence="3">Thiosulfate sulfurtransferase</fullName>
    </submittedName>
</protein>
<evidence type="ECO:0000313" key="4">
    <source>
        <dbReference type="Proteomes" id="UP000003963"/>
    </source>
</evidence>
<evidence type="ECO:0000259" key="2">
    <source>
        <dbReference type="Pfam" id="PF08546"/>
    </source>
</evidence>
<dbReference type="Pfam" id="PF08546">
    <property type="entry name" value="ApbA_C"/>
    <property type="match status" value="1"/>
</dbReference>
<dbReference type="GO" id="GO:0005737">
    <property type="term" value="C:cytoplasm"/>
    <property type="evidence" value="ECO:0007669"/>
    <property type="project" value="TreeGrafter"/>
</dbReference>
<feature type="domain" description="Ketopantoate reductase N-terminal" evidence="1">
    <location>
        <begin position="5"/>
        <end position="144"/>
    </location>
</feature>
<name>D9WWH1_9ACTN</name>
<dbReference type="PANTHER" id="PTHR21708:SF26">
    <property type="entry name" value="2-DEHYDROPANTOATE 2-REDUCTASE"/>
    <property type="match status" value="1"/>
</dbReference>